<feature type="compositionally biased region" description="Basic and acidic residues" evidence="2">
    <location>
        <begin position="206"/>
        <end position="222"/>
    </location>
</feature>
<comment type="caution">
    <text evidence="3">The sequence shown here is derived from an EMBL/GenBank/DDBJ whole genome shotgun (WGS) entry which is preliminary data.</text>
</comment>
<feature type="coiled-coil region" evidence="1">
    <location>
        <begin position="46"/>
        <end position="155"/>
    </location>
</feature>
<feature type="region of interest" description="Disordered" evidence="2">
    <location>
        <begin position="196"/>
        <end position="222"/>
    </location>
</feature>
<keyword evidence="4" id="KW-1185">Reference proteome</keyword>
<dbReference type="EMBL" id="MLAK01000971">
    <property type="protein sequence ID" value="OHT00091.1"/>
    <property type="molecule type" value="Genomic_DNA"/>
</dbReference>
<dbReference type="AlphaFoldDB" id="A0A1J4JLZ2"/>
<reference evidence="3" key="1">
    <citation type="submission" date="2016-10" db="EMBL/GenBank/DDBJ databases">
        <authorList>
            <person name="Benchimol M."/>
            <person name="Almeida L.G."/>
            <person name="Vasconcelos A.T."/>
            <person name="Perreira-Neves A."/>
            <person name="Rosa I.A."/>
            <person name="Tasca T."/>
            <person name="Bogo M.R."/>
            <person name="de Souza W."/>
        </authorList>
    </citation>
    <scope>NUCLEOTIDE SEQUENCE [LARGE SCALE GENOMIC DNA]</scope>
    <source>
        <strain evidence="3">K</strain>
    </source>
</reference>
<accession>A0A1J4JLZ2</accession>
<evidence type="ECO:0000313" key="3">
    <source>
        <dbReference type="EMBL" id="OHT00091.1"/>
    </source>
</evidence>
<dbReference type="RefSeq" id="XP_068353227.1">
    <property type="nucleotide sequence ID" value="XM_068494065.1"/>
</dbReference>
<evidence type="ECO:0000256" key="2">
    <source>
        <dbReference type="SAM" id="MobiDB-lite"/>
    </source>
</evidence>
<sequence length="328" mass="39699">MSVDSNDPEILQKEIARLKEEVQLRRKECEIVNEIIQERIILKSEFANIQSECLKYQEEAKKVEKEYIHQIEKLNATNIELSKKWEEDKKKWEKDKKQYQERNEAQQETILKLEKEKSAMESKIKKRKKENKIKSMNYEKQIKELKNKISDFEKEKVSPDQYQLLIDENKRLKFEILSLKHDQQMIMKQNLENVPQQVDESEDLNEMNKEKTKAEKNAKNESKPKIVKISENPQLFDEEFTIKRLEADARLINYYNLREERLKIIEGALKKNDIQSKKDFIYLQLQESLLIKDYKKKIYLQNQIISKYRSEIKKYRKQFNLSKKQKDD</sequence>
<evidence type="ECO:0000256" key="1">
    <source>
        <dbReference type="SAM" id="Coils"/>
    </source>
</evidence>
<proteinExistence type="predicted"/>
<dbReference type="Proteomes" id="UP000179807">
    <property type="component" value="Unassembled WGS sequence"/>
</dbReference>
<name>A0A1J4JLZ2_9EUKA</name>
<organism evidence="3 4">
    <name type="scientific">Tritrichomonas foetus</name>
    <dbReference type="NCBI Taxonomy" id="1144522"/>
    <lineage>
        <taxon>Eukaryota</taxon>
        <taxon>Metamonada</taxon>
        <taxon>Parabasalia</taxon>
        <taxon>Tritrichomonadida</taxon>
        <taxon>Tritrichomonadidae</taxon>
        <taxon>Tritrichomonas</taxon>
    </lineage>
</organism>
<evidence type="ECO:0000313" key="4">
    <source>
        <dbReference type="Proteomes" id="UP000179807"/>
    </source>
</evidence>
<protein>
    <submittedName>
        <fullName evidence="3">Uncharacterized protein</fullName>
    </submittedName>
</protein>
<dbReference type="GeneID" id="94828769"/>
<gene>
    <name evidence="3" type="ORF">TRFO_08045</name>
</gene>
<keyword evidence="1" id="KW-0175">Coiled coil</keyword>
<dbReference type="VEuPathDB" id="TrichDB:TRFO_08045"/>